<accession>A0A9X2JBK5</accession>
<organism evidence="1 2">
    <name type="scientific">Solitalea agri</name>
    <dbReference type="NCBI Taxonomy" id="2953739"/>
    <lineage>
        <taxon>Bacteria</taxon>
        <taxon>Pseudomonadati</taxon>
        <taxon>Bacteroidota</taxon>
        <taxon>Sphingobacteriia</taxon>
        <taxon>Sphingobacteriales</taxon>
        <taxon>Sphingobacteriaceae</taxon>
        <taxon>Solitalea</taxon>
    </lineage>
</organism>
<gene>
    <name evidence="1" type="ORF">NF867_06895</name>
</gene>
<dbReference type="Proteomes" id="UP001155182">
    <property type="component" value="Unassembled WGS sequence"/>
</dbReference>
<evidence type="ECO:0000313" key="1">
    <source>
        <dbReference type="EMBL" id="MCO4292582.1"/>
    </source>
</evidence>
<reference evidence="1" key="1">
    <citation type="submission" date="2022-06" db="EMBL/GenBank/DDBJ databases">
        <title>Solitalea sp. MAHUQ-68 isolated from rhizospheric soil.</title>
        <authorList>
            <person name="Huq M.A."/>
        </authorList>
    </citation>
    <scope>NUCLEOTIDE SEQUENCE</scope>
    <source>
        <strain evidence="1">MAHUQ-68</strain>
    </source>
</reference>
<keyword evidence="2" id="KW-1185">Reference proteome</keyword>
<protein>
    <recommendedName>
        <fullName evidence="3">Fe/B12 periplasmic-binding domain-containing protein</fullName>
    </recommendedName>
</protein>
<dbReference type="EMBL" id="JAMWYS010000024">
    <property type="protein sequence ID" value="MCO4292582.1"/>
    <property type="molecule type" value="Genomic_DNA"/>
</dbReference>
<dbReference type="AlphaFoldDB" id="A0A9X2JBK5"/>
<dbReference type="SUPFAM" id="SSF53807">
    <property type="entry name" value="Helical backbone' metal receptor"/>
    <property type="match status" value="1"/>
</dbReference>
<sequence length="167" mass="18672">MHSHEQLLRNVSAELREDLETRIDIIEHKLKYVTDKPSIAIIEGLNPLKLASVNKELVSLVGGSLIELSGVQSWDDLKSIDPEIMVFAIKELDIPQTLSAVFEQVPMSSLGELFAAKSNRLFIVNSAEFYGASDAQLVDHLELMAELINPKQFYFGFEGEGWVKISL</sequence>
<dbReference type="RefSeq" id="WP_252587066.1">
    <property type="nucleotide sequence ID" value="NZ_JAMWYS010000024.1"/>
</dbReference>
<evidence type="ECO:0008006" key="3">
    <source>
        <dbReference type="Google" id="ProtNLM"/>
    </source>
</evidence>
<evidence type="ECO:0000313" key="2">
    <source>
        <dbReference type="Proteomes" id="UP001155182"/>
    </source>
</evidence>
<name>A0A9X2JBK5_9SPHI</name>
<comment type="caution">
    <text evidence="1">The sequence shown here is derived from an EMBL/GenBank/DDBJ whole genome shotgun (WGS) entry which is preliminary data.</text>
</comment>
<proteinExistence type="predicted"/>